<protein>
    <recommendedName>
        <fullName evidence="4">Beta-lactamase-inhibitor-like PepSY-like domain-containing protein</fullName>
    </recommendedName>
</protein>
<dbReference type="RefSeq" id="WP_008587472.1">
    <property type="nucleotide sequence ID" value="NZ_CP007035.1"/>
</dbReference>
<organism evidence="2 3">
    <name type="scientific">Niabella soli DSM 19437</name>
    <dbReference type="NCBI Taxonomy" id="929713"/>
    <lineage>
        <taxon>Bacteria</taxon>
        <taxon>Pseudomonadati</taxon>
        <taxon>Bacteroidota</taxon>
        <taxon>Chitinophagia</taxon>
        <taxon>Chitinophagales</taxon>
        <taxon>Chitinophagaceae</taxon>
        <taxon>Niabella</taxon>
    </lineage>
</organism>
<accession>W0F063</accession>
<dbReference type="AlphaFoldDB" id="W0F063"/>
<dbReference type="Gene3D" id="3.10.450.360">
    <property type="match status" value="1"/>
</dbReference>
<keyword evidence="1" id="KW-0732">Signal</keyword>
<dbReference type="KEGG" id="nso:NIASO_17000"/>
<evidence type="ECO:0000313" key="2">
    <source>
        <dbReference type="EMBL" id="AHF16402.1"/>
    </source>
</evidence>
<dbReference type="EMBL" id="CP007035">
    <property type="protein sequence ID" value="AHF16402.1"/>
    <property type="molecule type" value="Genomic_DNA"/>
</dbReference>
<dbReference type="Proteomes" id="UP000003586">
    <property type="component" value="Chromosome"/>
</dbReference>
<evidence type="ECO:0008006" key="4">
    <source>
        <dbReference type="Google" id="ProtNLM"/>
    </source>
</evidence>
<dbReference type="SUPFAM" id="SSF160574">
    <property type="entry name" value="BT0923-like"/>
    <property type="match status" value="1"/>
</dbReference>
<name>W0F063_9BACT</name>
<keyword evidence="3" id="KW-1185">Reference proteome</keyword>
<dbReference type="HOGENOM" id="CLU_1720404_0_0_10"/>
<feature type="signal peptide" evidence="1">
    <location>
        <begin position="1"/>
        <end position="18"/>
    </location>
</feature>
<sequence>MKLFILTAALSLGLNAMAATSNPVINPTVNEKVLKTFHQVFADAKNVQWKATAEYNEASFNSGAIAARAIIDNNGKLVRTIRYYKETNLPSNILYKVKSKYEGKEVYGVTEITNDAGTAYEIVMRDSQKMYTVHIDANGALTQTGKFKRGDL</sequence>
<proteinExistence type="predicted"/>
<evidence type="ECO:0000313" key="3">
    <source>
        <dbReference type="Proteomes" id="UP000003586"/>
    </source>
</evidence>
<evidence type="ECO:0000256" key="1">
    <source>
        <dbReference type="SAM" id="SignalP"/>
    </source>
</evidence>
<gene>
    <name evidence="2" type="ORF">NIASO_17000</name>
</gene>
<reference evidence="2 3" key="1">
    <citation type="submission" date="2013-12" db="EMBL/GenBank/DDBJ databases">
        <authorList>
            <consortium name="DOE Joint Genome Institute"/>
            <person name="Eisen J."/>
            <person name="Huntemann M."/>
            <person name="Han J."/>
            <person name="Chen A."/>
            <person name="Kyrpides N."/>
            <person name="Mavromatis K."/>
            <person name="Markowitz V."/>
            <person name="Palaniappan K."/>
            <person name="Ivanova N."/>
            <person name="Schaumberg A."/>
            <person name="Pati A."/>
            <person name="Liolios K."/>
            <person name="Nordberg H.P."/>
            <person name="Cantor M.N."/>
            <person name="Hua S.X."/>
            <person name="Woyke T."/>
        </authorList>
    </citation>
    <scope>NUCLEOTIDE SEQUENCE [LARGE SCALE GENOMIC DNA]</scope>
    <source>
        <strain evidence="3">DSM 19437</strain>
    </source>
</reference>
<dbReference type="OrthoDB" id="678457at2"/>
<feature type="chain" id="PRO_5004787876" description="Beta-lactamase-inhibitor-like PepSY-like domain-containing protein" evidence="1">
    <location>
        <begin position="19"/>
        <end position="152"/>
    </location>
</feature>